<dbReference type="EMBL" id="JMIY01000007">
    <property type="protein sequence ID" value="KCZ71035.1"/>
    <property type="molecule type" value="Genomic_DNA"/>
</dbReference>
<dbReference type="RefSeq" id="WP_052368956.1">
    <property type="nucleotide sequence ID" value="NZ_JMIY01000007.1"/>
</dbReference>
<name>A0A062V6L6_9EURY</name>
<keyword evidence="2" id="KW-1185">Reference proteome</keyword>
<dbReference type="AlphaFoldDB" id="A0A062V6L6"/>
<dbReference type="Proteomes" id="UP000027153">
    <property type="component" value="Unassembled WGS sequence"/>
</dbReference>
<gene>
    <name evidence="1" type="ORF">ANME2D_03065</name>
</gene>
<comment type="caution">
    <text evidence="1">The sequence shown here is derived from an EMBL/GenBank/DDBJ whole genome shotgun (WGS) entry which is preliminary data.</text>
</comment>
<protein>
    <submittedName>
        <fullName evidence="1">Uncharacterized protein</fullName>
    </submittedName>
</protein>
<evidence type="ECO:0000313" key="1">
    <source>
        <dbReference type="EMBL" id="KCZ71035.1"/>
    </source>
</evidence>
<proteinExistence type="predicted"/>
<organism evidence="1 2">
    <name type="scientific">Candidatus Methanoperedens nitratireducens</name>
    <dbReference type="NCBI Taxonomy" id="1392998"/>
    <lineage>
        <taxon>Archaea</taxon>
        <taxon>Methanobacteriati</taxon>
        <taxon>Methanobacteriota</taxon>
        <taxon>Stenosarchaea group</taxon>
        <taxon>Methanomicrobia</taxon>
        <taxon>Methanosarcinales</taxon>
        <taxon>ANME-2 cluster</taxon>
        <taxon>Candidatus Methanoperedentaceae</taxon>
        <taxon>Candidatus Methanoperedens</taxon>
    </lineage>
</organism>
<reference evidence="1 2" key="1">
    <citation type="journal article" date="2013" name="Nature">
        <title>Anaerobic oxidation of methane coupled to nitrate reduction in a novel archaeal lineage.</title>
        <authorList>
            <person name="Haroon M.F."/>
            <person name="Hu S."/>
            <person name="Shi Y."/>
            <person name="Imelfort M."/>
            <person name="Keller J."/>
            <person name="Hugenholtz P."/>
            <person name="Yuan Z."/>
            <person name="Tyson G.W."/>
        </authorList>
    </citation>
    <scope>NUCLEOTIDE SEQUENCE [LARGE SCALE GENOMIC DNA]</scope>
    <source>
        <strain evidence="1 2">ANME-2d</strain>
    </source>
</reference>
<accession>A0A062V6L6</accession>
<sequence>MLYGEAHGVVMTKDNEMATYTSQGVGRFTKQGASTWRGSVFFQTPSQKLAHLNSIVAVYEYEVDENGNTHGKLWEWK</sequence>
<evidence type="ECO:0000313" key="2">
    <source>
        <dbReference type="Proteomes" id="UP000027153"/>
    </source>
</evidence>
<dbReference type="OrthoDB" id="144619at2157"/>